<evidence type="ECO:0000256" key="2">
    <source>
        <dbReference type="ARBA" id="ARBA00022679"/>
    </source>
</evidence>
<keyword evidence="1" id="KW-0328">Glycosyltransferase</keyword>
<sequence length="385" mass="41470">MPSYHGDRPKTVGPIYFIWNPHQPLPAGTGGTENYTIGHVRELNRRGINAHIVTIGVGITDGRDEFTDIPFLSMARVADVGDLDGVVIFVAEFPVVETKRPAYQMLHVPPPGADADRVRVAATMQDRSLIATSRFSAHLWAEFLDVDVDTISIVYPYAEQCFSTEFRPPAEEAEIRILYAGRLSPEKGIYTLLAMLDLAPTGQERAFTCTATTAGADKPQGRNIERVLEAHPSVRLVPRRTTPGAMATLMARHDIIVMPSNSQYWHETFGIVSIEAQHSGCRVVASDDGGLPETDCGSITLVAPDDPAALARGIRSAAALGAVDELVRINAAARFTVDNSVDGLIDVLLMPASITPAAVVRDLETLVRLPAASDPQGFSTSPAPV</sequence>
<keyword evidence="4" id="KW-1185">Reference proteome</keyword>
<dbReference type="Proteomes" id="UP000483261">
    <property type="component" value="Unassembled WGS sequence"/>
</dbReference>
<dbReference type="AlphaFoldDB" id="A0A6M1R8Q1"/>
<organism evidence="3 4">
    <name type="scientific">Nocardioides turkmenicus</name>
    <dbReference type="NCBI Taxonomy" id="2711220"/>
    <lineage>
        <taxon>Bacteria</taxon>
        <taxon>Bacillati</taxon>
        <taxon>Actinomycetota</taxon>
        <taxon>Actinomycetes</taxon>
        <taxon>Propionibacteriales</taxon>
        <taxon>Nocardioidaceae</taxon>
        <taxon>Nocardioides</taxon>
    </lineage>
</organism>
<dbReference type="CDD" id="cd03801">
    <property type="entry name" value="GT4_PimA-like"/>
    <property type="match status" value="1"/>
</dbReference>
<dbReference type="EMBL" id="JAALAA010000006">
    <property type="protein sequence ID" value="NGN92747.1"/>
    <property type="molecule type" value="Genomic_DNA"/>
</dbReference>
<dbReference type="GO" id="GO:0016757">
    <property type="term" value="F:glycosyltransferase activity"/>
    <property type="evidence" value="ECO:0007669"/>
    <property type="project" value="UniProtKB-KW"/>
</dbReference>
<evidence type="ECO:0000256" key="1">
    <source>
        <dbReference type="ARBA" id="ARBA00022676"/>
    </source>
</evidence>
<dbReference type="PANTHER" id="PTHR12526">
    <property type="entry name" value="GLYCOSYLTRANSFERASE"/>
    <property type="match status" value="1"/>
</dbReference>
<dbReference type="RefSeq" id="WP_165110507.1">
    <property type="nucleotide sequence ID" value="NZ_JAALAA010000006.1"/>
</dbReference>
<dbReference type="SUPFAM" id="SSF53756">
    <property type="entry name" value="UDP-Glycosyltransferase/glycogen phosphorylase"/>
    <property type="match status" value="1"/>
</dbReference>
<dbReference type="Pfam" id="PF13692">
    <property type="entry name" value="Glyco_trans_1_4"/>
    <property type="match status" value="1"/>
</dbReference>
<name>A0A6M1R8Q1_9ACTN</name>
<accession>A0A6M1R8Q1</accession>
<dbReference type="Gene3D" id="3.40.50.2000">
    <property type="entry name" value="Glycogen Phosphorylase B"/>
    <property type="match status" value="1"/>
</dbReference>
<protein>
    <submittedName>
        <fullName evidence="3">Glycosyltransferase family 4 protein</fullName>
    </submittedName>
</protein>
<reference evidence="3 4" key="1">
    <citation type="submission" date="2020-02" db="EMBL/GenBank/DDBJ databases">
        <title>Whole-genome analyses of novel actinobacteria.</title>
        <authorList>
            <person name="Sahin N."/>
        </authorList>
    </citation>
    <scope>NUCLEOTIDE SEQUENCE [LARGE SCALE GENOMIC DNA]</scope>
    <source>
        <strain evidence="3 4">KC13</strain>
    </source>
</reference>
<comment type="caution">
    <text evidence="3">The sequence shown here is derived from an EMBL/GenBank/DDBJ whole genome shotgun (WGS) entry which is preliminary data.</text>
</comment>
<proteinExistence type="predicted"/>
<keyword evidence="2 3" id="KW-0808">Transferase</keyword>
<gene>
    <name evidence="3" type="ORF">G5C66_08370</name>
</gene>
<dbReference type="PANTHER" id="PTHR12526:SF510">
    <property type="entry name" value="D-INOSITOL 3-PHOSPHATE GLYCOSYLTRANSFERASE"/>
    <property type="match status" value="1"/>
</dbReference>
<evidence type="ECO:0000313" key="3">
    <source>
        <dbReference type="EMBL" id="NGN92747.1"/>
    </source>
</evidence>
<evidence type="ECO:0000313" key="4">
    <source>
        <dbReference type="Proteomes" id="UP000483261"/>
    </source>
</evidence>